<protein>
    <submittedName>
        <fullName evidence="1">Uncharacterized protein</fullName>
    </submittedName>
</protein>
<evidence type="ECO:0000313" key="2">
    <source>
        <dbReference type="Proteomes" id="UP000231791"/>
    </source>
</evidence>
<reference evidence="1 2" key="1">
    <citation type="submission" date="2017-11" db="EMBL/GenBank/DDBJ databases">
        <title>Complete genome sequence of Streptomyces lavendulae subsp. lavendulae CCM 3239 (formerly 'Streptomyces aureofaciens CCM 3239'), the producer of the angucycline-type antibiotic auricin.</title>
        <authorList>
            <person name="Busche T."/>
            <person name="Novakova R."/>
            <person name="Al'Dilaimi A."/>
            <person name="Homerova D."/>
            <person name="Feckova L."/>
            <person name="Rezuchova B."/>
            <person name="Mingyar E."/>
            <person name="Csolleiova D."/>
            <person name="Bekeova C."/>
            <person name="Winkler A."/>
            <person name="Sevcikova B."/>
            <person name="Kalinowski J."/>
            <person name="Kormanec J."/>
            <person name="Ruckert C."/>
        </authorList>
    </citation>
    <scope>NUCLEOTIDE SEQUENCE [LARGE SCALE GENOMIC DNA]</scope>
    <source>
        <strain evidence="1 2">CCM 3239</strain>
    </source>
</reference>
<proteinExistence type="predicted"/>
<dbReference type="KEGG" id="slx:SLAV_07535"/>
<dbReference type="EMBL" id="CP024985">
    <property type="protein sequence ID" value="ATZ23410.1"/>
    <property type="molecule type" value="Genomic_DNA"/>
</dbReference>
<evidence type="ECO:0000313" key="1">
    <source>
        <dbReference type="EMBL" id="ATZ23410.1"/>
    </source>
</evidence>
<keyword evidence="2" id="KW-1185">Reference proteome</keyword>
<accession>A0A2K8PBB8</accession>
<dbReference type="RefSeq" id="WP_030224781.1">
    <property type="nucleotide sequence ID" value="NZ_CP024985.1"/>
</dbReference>
<dbReference type="SUPFAM" id="SSF48452">
    <property type="entry name" value="TPR-like"/>
    <property type="match status" value="1"/>
</dbReference>
<organism evidence="1 2">
    <name type="scientific">Streptomyces lavendulae subsp. lavendulae</name>
    <dbReference type="NCBI Taxonomy" id="58340"/>
    <lineage>
        <taxon>Bacteria</taxon>
        <taxon>Bacillati</taxon>
        <taxon>Actinomycetota</taxon>
        <taxon>Actinomycetes</taxon>
        <taxon>Kitasatosporales</taxon>
        <taxon>Streptomycetaceae</taxon>
        <taxon>Streptomyces</taxon>
    </lineage>
</organism>
<dbReference type="GeneID" id="49382614"/>
<gene>
    <name evidence="1" type="ORF">SLAV_07535</name>
</gene>
<sequence>MSRPTGNARFKAARQAAGYRTQQELVDALAARGFHIGLRQARRYEGANPPLPNPEVRQALVDLLGLPLDELGFNVPPGTGPQVTASLIAPANRGPLRTSSAPQPATAGADFLAVTRAHRRLYWTVAPAMLHPAAAAHATLGGQLLDATTGRTRQTLAAALAESWLLAGRIEFFDLREPDRAGDTWVRALQAAGEADDALLGAAILAHMAFIPGWAGQRTAATERMTAARTYARRGQANGHVIAWLDAVEAECATRCGDTRAALNLIAHGETVVEDTAGQPTPEWMDWFSSIRLAAFKGNVQLAAGHLPQARETLLHVLDELPGDADKQRTVILGDLGAVEAAARNPEEAAQYALRALELLEAHWYATGLERVREVRRALGPWEHEQYVRDLDDRLYGWGAVVSALAC</sequence>
<dbReference type="Proteomes" id="UP000231791">
    <property type="component" value="Chromosome"/>
</dbReference>
<dbReference type="AlphaFoldDB" id="A0A2K8PBB8"/>
<dbReference type="InterPro" id="IPR011990">
    <property type="entry name" value="TPR-like_helical_dom_sf"/>
</dbReference>
<dbReference type="OrthoDB" id="3217562at2"/>
<name>A0A2K8PBB8_STRLA</name>